<dbReference type="RefSeq" id="WP_047940075.1">
    <property type="nucleotide sequence ID" value="NZ_CP053989.1"/>
</dbReference>
<proteinExistence type="predicted"/>
<dbReference type="GeneID" id="56349231"/>
<evidence type="ECO:0000313" key="2">
    <source>
        <dbReference type="Proteomes" id="UP000036045"/>
    </source>
</evidence>
<keyword evidence="2" id="KW-1185">Reference proteome</keyword>
<accession>A0A0J1IQZ8</accession>
<comment type="caution">
    <text evidence="1">The sequence shown here is derived from an EMBL/GenBank/DDBJ whole genome shotgun (WGS) entry which is preliminary data.</text>
</comment>
<dbReference type="PATRIC" id="fig|1397.4.peg.248"/>
<name>A0A0J1IQZ8_NIACI</name>
<dbReference type="AlphaFoldDB" id="A0A0J1IQZ8"/>
<organism evidence="1 2">
    <name type="scientific">Niallia circulans</name>
    <name type="common">Bacillus circulans</name>
    <dbReference type="NCBI Taxonomy" id="1397"/>
    <lineage>
        <taxon>Bacteria</taxon>
        <taxon>Bacillati</taxon>
        <taxon>Bacillota</taxon>
        <taxon>Bacilli</taxon>
        <taxon>Bacillales</taxon>
        <taxon>Bacillaceae</taxon>
        <taxon>Niallia</taxon>
    </lineage>
</organism>
<protein>
    <submittedName>
        <fullName evidence="1">Uncharacterized protein</fullName>
    </submittedName>
</protein>
<dbReference type="OrthoDB" id="2915578at2"/>
<reference evidence="1 2" key="1">
    <citation type="submission" date="2015-05" db="EMBL/GenBank/DDBJ databases">
        <title>Whole genome sequence and identification of bacterial endophytes from Costus igneus.</title>
        <authorList>
            <person name="Lee Y.P."/>
            <person name="Gan H.M."/>
            <person name="Eng W."/>
            <person name="Wheatley M.S."/>
            <person name="Caraballo A."/>
            <person name="Polter S."/>
            <person name="Savka M.A."/>
            <person name="Hudson A.O."/>
        </authorList>
    </citation>
    <scope>NUCLEOTIDE SEQUENCE [LARGE SCALE GENOMIC DNA]</scope>
    <source>
        <strain evidence="1 2">RIT379</strain>
    </source>
</reference>
<gene>
    <name evidence="1" type="ORF">ABW02_01145</name>
</gene>
<evidence type="ECO:0000313" key="1">
    <source>
        <dbReference type="EMBL" id="KLV28381.1"/>
    </source>
</evidence>
<dbReference type="EMBL" id="LDPH01000001">
    <property type="protein sequence ID" value="KLV28381.1"/>
    <property type="molecule type" value="Genomic_DNA"/>
</dbReference>
<dbReference type="Proteomes" id="UP000036045">
    <property type="component" value="Unassembled WGS sequence"/>
</dbReference>
<sequence>MAKEKNIGLTAEKLKELGVPEELIDKILETGGPSVNTHAEGGNGGSAVSLTYVDNYSVLFLVYTFLLQTVNNGNAKDKETKQLNKALLSTLQTAMKEQQEYRKAFLRAINILNNQNK</sequence>